<name>A0AAN6N0S3_9PEZI</name>
<dbReference type="SUPFAM" id="SSF48264">
    <property type="entry name" value="Cytochrome P450"/>
    <property type="match status" value="1"/>
</dbReference>
<evidence type="ECO:0000256" key="1">
    <source>
        <dbReference type="ARBA" id="ARBA00001971"/>
    </source>
</evidence>
<dbReference type="InterPro" id="IPR001128">
    <property type="entry name" value="Cyt_P450"/>
</dbReference>
<dbReference type="GO" id="GO:0016705">
    <property type="term" value="F:oxidoreductase activity, acting on paired donors, with incorporation or reduction of molecular oxygen"/>
    <property type="evidence" value="ECO:0007669"/>
    <property type="project" value="InterPro"/>
</dbReference>
<evidence type="ECO:0000256" key="4">
    <source>
        <dbReference type="ARBA" id="ARBA00022723"/>
    </source>
</evidence>
<evidence type="ECO:0000256" key="6">
    <source>
        <dbReference type="ARBA" id="ARBA00023004"/>
    </source>
</evidence>
<keyword evidence="7" id="KW-0503">Monooxygenase</keyword>
<evidence type="ECO:0000256" key="7">
    <source>
        <dbReference type="ARBA" id="ARBA00023033"/>
    </source>
</evidence>
<gene>
    <name evidence="10" type="ORF">QBC46DRAFT_366746</name>
</gene>
<keyword evidence="9" id="KW-1133">Transmembrane helix</keyword>
<dbReference type="Gene3D" id="1.10.630.10">
    <property type="entry name" value="Cytochrome P450"/>
    <property type="match status" value="1"/>
</dbReference>
<evidence type="ECO:0000313" key="10">
    <source>
        <dbReference type="EMBL" id="KAK3936660.1"/>
    </source>
</evidence>
<dbReference type="PANTHER" id="PTHR24305">
    <property type="entry name" value="CYTOCHROME P450"/>
    <property type="match status" value="1"/>
</dbReference>
<reference evidence="11" key="1">
    <citation type="journal article" date="2023" name="Mol. Phylogenet. Evol.">
        <title>Genome-scale phylogeny and comparative genomics of the fungal order Sordariales.</title>
        <authorList>
            <person name="Hensen N."/>
            <person name="Bonometti L."/>
            <person name="Westerberg I."/>
            <person name="Brannstrom I.O."/>
            <person name="Guillou S."/>
            <person name="Cros-Aarteil S."/>
            <person name="Calhoun S."/>
            <person name="Haridas S."/>
            <person name="Kuo A."/>
            <person name="Mondo S."/>
            <person name="Pangilinan J."/>
            <person name="Riley R."/>
            <person name="LaButti K."/>
            <person name="Andreopoulos B."/>
            <person name="Lipzen A."/>
            <person name="Chen C."/>
            <person name="Yan M."/>
            <person name="Daum C."/>
            <person name="Ng V."/>
            <person name="Clum A."/>
            <person name="Steindorff A."/>
            <person name="Ohm R.A."/>
            <person name="Martin F."/>
            <person name="Silar P."/>
            <person name="Natvig D.O."/>
            <person name="Lalanne C."/>
            <person name="Gautier V."/>
            <person name="Ament-Velasquez S.L."/>
            <person name="Kruys A."/>
            <person name="Hutchinson M.I."/>
            <person name="Powell A.J."/>
            <person name="Barry K."/>
            <person name="Miller A.N."/>
            <person name="Grigoriev I.V."/>
            <person name="Debuchy R."/>
            <person name="Gladieux P."/>
            <person name="Hiltunen Thoren M."/>
            <person name="Johannesson H."/>
        </authorList>
    </citation>
    <scope>NUCLEOTIDE SEQUENCE [LARGE SCALE GENOMIC DNA]</scope>
    <source>
        <strain evidence="11">CBS 340.73</strain>
    </source>
</reference>
<proteinExistence type="inferred from homology"/>
<dbReference type="InterPro" id="IPR002401">
    <property type="entry name" value="Cyt_P450_E_grp-I"/>
</dbReference>
<dbReference type="Proteomes" id="UP001303473">
    <property type="component" value="Unassembled WGS sequence"/>
</dbReference>
<dbReference type="AlphaFoldDB" id="A0AAN6N0S3"/>
<keyword evidence="4 8" id="KW-0479">Metal-binding</keyword>
<dbReference type="GO" id="GO:0004497">
    <property type="term" value="F:monooxygenase activity"/>
    <property type="evidence" value="ECO:0007669"/>
    <property type="project" value="UniProtKB-KW"/>
</dbReference>
<sequence length="518" mass="59067">MKTLPVIVHTPSWQQFAAIIGIYFATVIFYRLFLHPLARFPGPKLAAVTRYVEGYYDVVRGGQYTWKIAEMHKKYGPIIRISPYELHVDDPAYFEKLFRQDGRWNKYWWSYERFAAKHSTVFCVEHDVHRRRRAPLNAFFSKANVARRQSIVREKTNKLCYRLSQCSGSGETVNLSAAVGALVRDVAMEFILSRDFHNLDMDDFNGSIGAIFQGSGIMWRICKHIPWFRPVINALPRVVTRHTGDESGRAFLTFRKQLTEITSEIMTSIATNSCDPDAPRTVIHDILASSTLPEQEKTFERVYDEMGALTGAAFETTAHVMRIILYYLYTQPAILSRLRAELATLTTEPRLNELEQLPYLTAVLMEGLRLGPGNATRMARIAPDRDLFYENWRIPAGTPVGMTTILMHMDPRVYPEPEQFQPDRWMDADVRKKADKTFAPFSRGTRNCGGMQLAWAELYLGIAALVQKFDFTFDGAGPKDVICASDRFIIGTEDSSGIKAYVTERGMSIATRNMSSDR</sequence>
<dbReference type="PANTHER" id="PTHR24305:SF157">
    <property type="entry name" value="N-ACETYLTRYPTOPHAN 6-HYDROXYLASE IVOC-RELATED"/>
    <property type="match status" value="1"/>
</dbReference>
<keyword evidence="6 8" id="KW-0408">Iron</keyword>
<evidence type="ECO:0000256" key="3">
    <source>
        <dbReference type="ARBA" id="ARBA00022617"/>
    </source>
</evidence>
<organism evidence="10 11">
    <name type="scientific">Diplogelasinospora grovesii</name>
    <dbReference type="NCBI Taxonomy" id="303347"/>
    <lineage>
        <taxon>Eukaryota</taxon>
        <taxon>Fungi</taxon>
        <taxon>Dikarya</taxon>
        <taxon>Ascomycota</taxon>
        <taxon>Pezizomycotina</taxon>
        <taxon>Sordariomycetes</taxon>
        <taxon>Sordariomycetidae</taxon>
        <taxon>Sordariales</taxon>
        <taxon>Diplogelasinosporaceae</taxon>
        <taxon>Diplogelasinospora</taxon>
    </lineage>
</organism>
<feature type="binding site" description="axial binding residue" evidence="8">
    <location>
        <position position="448"/>
    </location>
    <ligand>
        <name>heme</name>
        <dbReference type="ChEBI" id="CHEBI:30413"/>
    </ligand>
    <ligandPart>
        <name>Fe</name>
        <dbReference type="ChEBI" id="CHEBI:18248"/>
    </ligandPart>
</feature>
<feature type="transmembrane region" description="Helical" evidence="9">
    <location>
        <begin position="12"/>
        <end position="34"/>
    </location>
</feature>
<keyword evidence="5" id="KW-0560">Oxidoreductase</keyword>
<dbReference type="InterPro" id="IPR036396">
    <property type="entry name" value="Cyt_P450_sf"/>
</dbReference>
<keyword evidence="9" id="KW-0472">Membrane</keyword>
<comment type="caution">
    <text evidence="10">The sequence shown here is derived from an EMBL/GenBank/DDBJ whole genome shotgun (WGS) entry which is preliminary data.</text>
</comment>
<dbReference type="PRINTS" id="PR00463">
    <property type="entry name" value="EP450I"/>
</dbReference>
<evidence type="ECO:0000256" key="5">
    <source>
        <dbReference type="ARBA" id="ARBA00023002"/>
    </source>
</evidence>
<evidence type="ECO:0000256" key="9">
    <source>
        <dbReference type="SAM" id="Phobius"/>
    </source>
</evidence>
<dbReference type="CDD" id="cd11062">
    <property type="entry name" value="CYP58-like"/>
    <property type="match status" value="1"/>
</dbReference>
<evidence type="ECO:0000256" key="2">
    <source>
        <dbReference type="ARBA" id="ARBA00010617"/>
    </source>
</evidence>
<dbReference type="GO" id="GO:0020037">
    <property type="term" value="F:heme binding"/>
    <property type="evidence" value="ECO:0007669"/>
    <property type="project" value="InterPro"/>
</dbReference>
<comment type="cofactor">
    <cofactor evidence="1 8">
        <name>heme</name>
        <dbReference type="ChEBI" id="CHEBI:30413"/>
    </cofactor>
</comment>
<dbReference type="PRINTS" id="PR00385">
    <property type="entry name" value="P450"/>
</dbReference>
<evidence type="ECO:0000256" key="8">
    <source>
        <dbReference type="PIRSR" id="PIRSR602401-1"/>
    </source>
</evidence>
<keyword evidence="9" id="KW-0812">Transmembrane</keyword>
<dbReference type="Pfam" id="PF00067">
    <property type="entry name" value="p450"/>
    <property type="match status" value="1"/>
</dbReference>
<protein>
    <submittedName>
        <fullName evidence="10">Cytochrome P450</fullName>
    </submittedName>
</protein>
<dbReference type="InterPro" id="IPR050121">
    <property type="entry name" value="Cytochrome_P450_monoxygenase"/>
</dbReference>
<dbReference type="GO" id="GO:0005506">
    <property type="term" value="F:iron ion binding"/>
    <property type="evidence" value="ECO:0007669"/>
    <property type="project" value="InterPro"/>
</dbReference>
<keyword evidence="3 8" id="KW-0349">Heme</keyword>
<keyword evidence="11" id="KW-1185">Reference proteome</keyword>
<comment type="similarity">
    <text evidence="2">Belongs to the cytochrome P450 family.</text>
</comment>
<accession>A0AAN6N0S3</accession>
<evidence type="ECO:0000313" key="11">
    <source>
        <dbReference type="Proteomes" id="UP001303473"/>
    </source>
</evidence>
<dbReference type="EMBL" id="MU853876">
    <property type="protein sequence ID" value="KAK3936660.1"/>
    <property type="molecule type" value="Genomic_DNA"/>
</dbReference>